<keyword evidence="3" id="KW-1185">Reference proteome</keyword>
<dbReference type="EMBL" id="CP109967">
    <property type="protein sequence ID" value="WAJ72112.1"/>
    <property type="molecule type" value="Genomic_DNA"/>
</dbReference>
<reference evidence="2" key="1">
    <citation type="submission" date="2022-10" db="EMBL/GenBank/DDBJ databases">
        <title>Catenovulum adriacola sp. nov. isolated in the Harbour of Susak.</title>
        <authorList>
            <person name="Schoch T."/>
            <person name="Reich S.J."/>
            <person name="Stoeferle S."/>
            <person name="Flaiz M."/>
            <person name="Kazda M."/>
            <person name="Riedel C.U."/>
            <person name="Duerre P."/>
        </authorList>
    </citation>
    <scope>NUCLEOTIDE SEQUENCE</scope>
    <source>
        <strain evidence="2">TS8</strain>
        <plasmid evidence="2">pCadTS8_2</plasmid>
    </source>
</reference>
<gene>
    <name evidence="2" type="ORF">OLW01_17680</name>
</gene>
<dbReference type="RefSeq" id="WP_268076829.1">
    <property type="nucleotide sequence ID" value="NZ_CP109967.1"/>
</dbReference>
<evidence type="ECO:0000313" key="3">
    <source>
        <dbReference type="Proteomes" id="UP001163726"/>
    </source>
</evidence>
<keyword evidence="2" id="KW-0614">Plasmid</keyword>
<feature type="chain" id="PRO_5045150761" description="Secreted protein" evidence="1">
    <location>
        <begin position="23"/>
        <end position="109"/>
    </location>
</feature>
<evidence type="ECO:0000256" key="1">
    <source>
        <dbReference type="SAM" id="SignalP"/>
    </source>
</evidence>
<organism evidence="2 3">
    <name type="scientific">Catenovulum adriaticum</name>
    <dbReference type="NCBI Taxonomy" id="2984846"/>
    <lineage>
        <taxon>Bacteria</taxon>
        <taxon>Pseudomonadati</taxon>
        <taxon>Pseudomonadota</taxon>
        <taxon>Gammaproteobacteria</taxon>
        <taxon>Alteromonadales</taxon>
        <taxon>Alteromonadaceae</taxon>
        <taxon>Catenovulum</taxon>
    </lineage>
</organism>
<name>A0ABY7ARD4_9ALTE</name>
<geneLocation type="plasmid" evidence="2 3">
    <name>pCadTS8_2</name>
</geneLocation>
<feature type="signal peptide" evidence="1">
    <location>
        <begin position="1"/>
        <end position="22"/>
    </location>
</feature>
<keyword evidence="1" id="KW-0732">Signal</keyword>
<dbReference type="Proteomes" id="UP001163726">
    <property type="component" value="Plasmid pCadTS8_2"/>
</dbReference>
<sequence length="109" mass="12292">MKNLLLLTFTGVLSALSVSAQAVTSQTYNDPRQTSYQIDAYSAHQWCVDKGALWGQVDSWVGGIFSHAHGPYMRYDDPTNSWIFDFSDYDPNQGYEEVIIATTVTCHFE</sequence>
<proteinExistence type="predicted"/>
<protein>
    <recommendedName>
        <fullName evidence="4">Secreted protein</fullName>
    </recommendedName>
</protein>
<evidence type="ECO:0000313" key="2">
    <source>
        <dbReference type="EMBL" id="WAJ72112.1"/>
    </source>
</evidence>
<accession>A0ABY7ARD4</accession>
<evidence type="ECO:0008006" key="4">
    <source>
        <dbReference type="Google" id="ProtNLM"/>
    </source>
</evidence>